<dbReference type="EMBL" id="HACG01011287">
    <property type="protein sequence ID" value="CEK58152.1"/>
    <property type="molecule type" value="Transcribed_RNA"/>
</dbReference>
<protein>
    <submittedName>
        <fullName evidence="1">Uncharacterized protein</fullName>
    </submittedName>
</protein>
<feature type="non-terminal residue" evidence="1">
    <location>
        <position position="67"/>
    </location>
</feature>
<gene>
    <name evidence="1" type="primary">ORF32167</name>
</gene>
<sequence>MSVDLLHTQVWNKIEPLAHCGTTFSNYDLLQVAVIKSWFTVLIPRHHLPIELLCINVVSPLSVRRST</sequence>
<proteinExistence type="predicted"/>
<name>A0A0B6YPR7_9EUPU</name>
<evidence type="ECO:0000313" key="1">
    <source>
        <dbReference type="EMBL" id="CEK58152.1"/>
    </source>
</evidence>
<reference evidence="1" key="1">
    <citation type="submission" date="2014-12" db="EMBL/GenBank/DDBJ databases">
        <title>Insight into the proteome of Arion vulgaris.</title>
        <authorList>
            <person name="Aradska J."/>
            <person name="Bulat T."/>
            <person name="Smidak R."/>
            <person name="Sarate P."/>
            <person name="Gangsoo J."/>
            <person name="Sialana F."/>
            <person name="Bilban M."/>
            <person name="Lubec G."/>
        </authorList>
    </citation>
    <scope>NUCLEOTIDE SEQUENCE</scope>
    <source>
        <tissue evidence="1">Skin</tissue>
    </source>
</reference>
<accession>A0A0B6YPR7</accession>
<dbReference type="AlphaFoldDB" id="A0A0B6YPR7"/>
<organism evidence="1">
    <name type="scientific">Arion vulgaris</name>
    <dbReference type="NCBI Taxonomy" id="1028688"/>
    <lineage>
        <taxon>Eukaryota</taxon>
        <taxon>Metazoa</taxon>
        <taxon>Spiralia</taxon>
        <taxon>Lophotrochozoa</taxon>
        <taxon>Mollusca</taxon>
        <taxon>Gastropoda</taxon>
        <taxon>Heterobranchia</taxon>
        <taxon>Euthyneura</taxon>
        <taxon>Panpulmonata</taxon>
        <taxon>Eupulmonata</taxon>
        <taxon>Stylommatophora</taxon>
        <taxon>Helicina</taxon>
        <taxon>Arionoidea</taxon>
        <taxon>Arionidae</taxon>
        <taxon>Arion</taxon>
    </lineage>
</organism>